<dbReference type="InterPro" id="IPR001466">
    <property type="entry name" value="Beta-lactam-related"/>
</dbReference>
<keyword evidence="3" id="KW-0378">Hydrolase</keyword>
<name>A0ABU3Y5D5_9SPHN</name>
<evidence type="ECO:0000256" key="1">
    <source>
        <dbReference type="SAM" id="SignalP"/>
    </source>
</evidence>
<dbReference type="EMBL" id="JAWJEJ010000001">
    <property type="protein sequence ID" value="MDV3456625.1"/>
    <property type="molecule type" value="Genomic_DNA"/>
</dbReference>
<accession>A0ABU3Y5D5</accession>
<feature type="signal peptide" evidence="1">
    <location>
        <begin position="1"/>
        <end position="18"/>
    </location>
</feature>
<dbReference type="EC" id="3.1.1.103" evidence="3"/>
<sequence length="463" mass="50083">MIRTAFAALLLLATPAAAQELTPEQSAQVDRIVADALASTQVPSASVAIVRDGKIVFTKAWGNQGPNVPAATPDTKYQIASISKQFTAAGLLLLEDDGKLSLDDTIGKYLPGISGGATITIRQLLSHTSGLQDYWPQDYSFAAMESRATPQAILDRWAKKPLDFAPGSQWQYSNTGYVAAGMILEKVAGEPILAFLERRLFKPLGIRPVDQDLAVGKGYPTGYRRNALGPIRPVIVPGADWMFATGELAMSAPELAKWNIARIERKLLPAEDWIEQERMIRLTDGSPANYGLGVSLSQRGDYKQVSHGGAAVGFLSQSIVIPDARLSVVALVNGDFGNAQSTIANGIVSLLLPAAKANDDEAWRTKLARDFYAALQKGEPDRSLLTENAAYYFNAETVRDYRDSLGPLGAPTSIEPLGAPRLRGGFVNRNYRIVYPTRTLTLITYADPGRDGKIEEFMVTPAS</sequence>
<evidence type="ECO:0000313" key="3">
    <source>
        <dbReference type="EMBL" id="MDV3456625.1"/>
    </source>
</evidence>
<evidence type="ECO:0000313" key="4">
    <source>
        <dbReference type="Proteomes" id="UP001273531"/>
    </source>
</evidence>
<feature type="domain" description="Beta-lactamase-related" evidence="2">
    <location>
        <begin position="29"/>
        <end position="342"/>
    </location>
</feature>
<keyword evidence="1" id="KW-0732">Signal</keyword>
<feature type="chain" id="PRO_5046944254" evidence="1">
    <location>
        <begin position="19"/>
        <end position="463"/>
    </location>
</feature>
<comment type="caution">
    <text evidence="3">The sequence shown here is derived from an EMBL/GenBank/DDBJ whole genome shotgun (WGS) entry which is preliminary data.</text>
</comment>
<evidence type="ECO:0000259" key="2">
    <source>
        <dbReference type="Pfam" id="PF00144"/>
    </source>
</evidence>
<gene>
    <name evidence="3" type="ORF">RZN05_06475</name>
</gene>
<protein>
    <submittedName>
        <fullName evidence="3">Serine hydrolase domain-containing protein</fullName>
        <ecNumber evidence="3">3.1.1.103</ecNumber>
    </submittedName>
</protein>
<dbReference type="SUPFAM" id="SSF56601">
    <property type="entry name" value="beta-lactamase/transpeptidase-like"/>
    <property type="match status" value="1"/>
</dbReference>
<dbReference type="GO" id="GO:0016787">
    <property type="term" value="F:hydrolase activity"/>
    <property type="evidence" value="ECO:0007669"/>
    <property type="project" value="UniProtKB-KW"/>
</dbReference>
<dbReference type="Proteomes" id="UP001273531">
    <property type="component" value="Unassembled WGS sequence"/>
</dbReference>
<dbReference type="RefSeq" id="WP_317225802.1">
    <property type="nucleotide sequence ID" value="NZ_JAWJEJ010000001.1"/>
</dbReference>
<proteinExistence type="predicted"/>
<dbReference type="Pfam" id="PF00144">
    <property type="entry name" value="Beta-lactamase"/>
    <property type="match status" value="1"/>
</dbReference>
<dbReference type="Gene3D" id="3.40.710.10">
    <property type="entry name" value="DD-peptidase/beta-lactamase superfamily"/>
    <property type="match status" value="1"/>
</dbReference>
<dbReference type="PANTHER" id="PTHR46825:SF9">
    <property type="entry name" value="BETA-LACTAMASE-RELATED DOMAIN-CONTAINING PROTEIN"/>
    <property type="match status" value="1"/>
</dbReference>
<dbReference type="InterPro" id="IPR012338">
    <property type="entry name" value="Beta-lactam/transpept-like"/>
</dbReference>
<dbReference type="InterPro" id="IPR050491">
    <property type="entry name" value="AmpC-like"/>
</dbReference>
<reference evidence="3 4" key="1">
    <citation type="submission" date="2023-10" db="EMBL/GenBank/DDBJ databases">
        <title>Sphingomonas sp. HF-S4 16S ribosomal RNA gene Genome sequencing and assembly.</title>
        <authorList>
            <person name="Lee H."/>
        </authorList>
    </citation>
    <scope>NUCLEOTIDE SEQUENCE [LARGE SCALE GENOMIC DNA]</scope>
    <source>
        <strain evidence="3 4">HF-S4</strain>
    </source>
</reference>
<keyword evidence="4" id="KW-1185">Reference proteome</keyword>
<dbReference type="PANTHER" id="PTHR46825">
    <property type="entry name" value="D-ALANYL-D-ALANINE-CARBOXYPEPTIDASE/ENDOPEPTIDASE AMPH"/>
    <property type="match status" value="1"/>
</dbReference>
<organism evidence="3 4">
    <name type="scientific">Sphingomonas agrestis</name>
    <dbReference type="NCBI Taxonomy" id="3080540"/>
    <lineage>
        <taxon>Bacteria</taxon>
        <taxon>Pseudomonadati</taxon>
        <taxon>Pseudomonadota</taxon>
        <taxon>Alphaproteobacteria</taxon>
        <taxon>Sphingomonadales</taxon>
        <taxon>Sphingomonadaceae</taxon>
        <taxon>Sphingomonas</taxon>
    </lineage>
</organism>